<keyword evidence="7" id="KW-1185">Reference proteome</keyword>
<keyword evidence="2" id="KW-0238">DNA-binding</keyword>
<evidence type="ECO:0000313" key="7">
    <source>
        <dbReference type="Proteomes" id="UP001598130"/>
    </source>
</evidence>
<reference evidence="6 7" key="1">
    <citation type="submission" date="2022-09" db="EMBL/GenBank/DDBJ databases">
        <title>New species of Phenylobacterium.</title>
        <authorList>
            <person name="Mieszkin S."/>
        </authorList>
    </citation>
    <scope>NUCLEOTIDE SEQUENCE [LARGE SCALE GENOMIC DNA]</scope>
    <source>
        <strain evidence="6 7">HK31-G</strain>
    </source>
</reference>
<dbReference type="RefSeq" id="WP_377371706.1">
    <property type="nucleotide sequence ID" value="NZ_JAOTJD010000060.1"/>
</dbReference>
<evidence type="ECO:0000256" key="2">
    <source>
        <dbReference type="ARBA" id="ARBA00023125"/>
    </source>
</evidence>
<protein>
    <submittedName>
        <fullName evidence="6">AraC family transcriptional regulator</fullName>
    </submittedName>
</protein>
<proteinExistence type="predicted"/>
<gene>
    <name evidence="6" type="ORF">OCL97_21125</name>
</gene>
<keyword evidence="1" id="KW-0805">Transcription regulation</keyword>
<evidence type="ECO:0000256" key="4">
    <source>
        <dbReference type="SAM" id="Phobius"/>
    </source>
</evidence>
<sequence length="341" mass="36345">MTPPKPPPTAPAPAPAPSGLMPAGYFRLLQRSFGDSDPRRRALLAGLEAADTPSSVATAAEVDVESQLRQLDNLDALLGEGWVFFRPEVWSHASHGALGVAALTAPDLEGAMQIVAAYGRVRAPVIDFAARRGRRGLTLAMRYVAELSPARQRNLAQSSLSGVVSLVAVIIGAAPAGLLVAFRDPEPTYAEDVRRALLCAVAWNGAADSVFIPAALLLTPSPFADPSLHARAREELETALARLERPGDLRPRLERLLVSHPAGRLTASAAARALGVSRRTLVRRLAKAGAGYRALLDAELRRRAAGLLDAGELSHAEIAERLGYAEPTSFSRACRRWFGRA</sequence>
<dbReference type="SMART" id="SM00342">
    <property type="entry name" value="HTH_ARAC"/>
    <property type="match status" value="1"/>
</dbReference>
<evidence type="ECO:0000259" key="5">
    <source>
        <dbReference type="PROSITE" id="PS01124"/>
    </source>
</evidence>
<feature type="transmembrane region" description="Helical" evidence="4">
    <location>
        <begin position="160"/>
        <end position="182"/>
    </location>
</feature>
<keyword evidence="4" id="KW-1133">Transmembrane helix</keyword>
<dbReference type="PROSITE" id="PS01124">
    <property type="entry name" value="HTH_ARAC_FAMILY_2"/>
    <property type="match status" value="1"/>
</dbReference>
<dbReference type="Pfam" id="PF12625">
    <property type="entry name" value="Arabinose_bd"/>
    <property type="match status" value="1"/>
</dbReference>
<keyword evidence="4" id="KW-0472">Membrane</keyword>
<dbReference type="InterPro" id="IPR018060">
    <property type="entry name" value="HTH_AraC"/>
</dbReference>
<keyword evidence="3" id="KW-0804">Transcription</keyword>
<dbReference type="Proteomes" id="UP001598130">
    <property type="component" value="Unassembled WGS sequence"/>
</dbReference>
<keyword evidence="4" id="KW-0812">Transmembrane</keyword>
<dbReference type="PANTHER" id="PTHR47894">
    <property type="entry name" value="HTH-TYPE TRANSCRIPTIONAL REGULATOR GADX"/>
    <property type="match status" value="1"/>
</dbReference>
<dbReference type="PANTHER" id="PTHR47894:SF4">
    <property type="entry name" value="HTH-TYPE TRANSCRIPTIONAL REGULATOR GADX"/>
    <property type="match status" value="1"/>
</dbReference>
<evidence type="ECO:0000256" key="3">
    <source>
        <dbReference type="ARBA" id="ARBA00023163"/>
    </source>
</evidence>
<organism evidence="6 7">
    <name type="scientific">Phenylobacterium ferrooxidans</name>
    <dbReference type="NCBI Taxonomy" id="2982689"/>
    <lineage>
        <taxon>Bacteria</taxon>
        <taxon>Pseudomonadati</taxon>
        <taxon>Pseudomonadota</taxon>
        <taxon>Alphaproteobacteria</taxon>
        <taxon>Caulobacterales</taxon>
        <taxon>Caulobacteraceae</taxon>
        <taxon>Phenylobacterium</taxon>
    </lineage>
</organism>
<evidence type="ECO:0000256" key="1">
    <source>
        <dbReference type="ARBA" id="ARBA00023015"/>
    </source>
</evidence>
<evidence type="ECO:0000313" key="6">
    <source>
        <dbReference type="EMBL" id="MFD3266453.1"/>
    </source>
</evidence>
<dbReference type="InterPro" id="IPR032687">
    <property type="entry name" value="AraC-type_N"/>
</dbReference>
<dbReference type="SUPFAM" id="SSF46689">
    <property type="entry name" value="Homeodomain-like"/>
    <property type="match status" value="1"/>
</dbReference>
<dbReference type="EMBL" id="JAOTJD010000060">
    <property type="protein sequence ID" value="MFD3266453.1"/>
    <property type="molecule type" value="Genomic_DNA"/>
</dbReference>
<dbReference type="Pfam" id="PF12833">
    <property type="entry name" value="HTH_18"/>
    <property type="match status" value="1"/>
</dbReference>
<accession>A0ABW6CTQ3</accession>
<name>A0ABW6CTQ3_9CAUL</name>
<comment type="caution">
    <text evidence="6">The sequence shown here is derived from an EMBL/GenBank/DDBJ whole genome shotgun (WGS) entry which is preliminary data.</text>
</comment>
<dbReference type="InterPro" id="IPR009057">
    <property type="entry name" value="Homeodomain-like_sf"/>
</dbReference>
<dbReference type="Gene3D" id="1.10.10.60">
    <property type="entry name" value="Homeodomain-like"/>
    <property type="match status" value="1"/>
</dbReference>
<feature type="domain" description="HTH araC/xylS-type" evidence="5">
    <location>
        <begin position="251"/>
        <end position="341"/>
    </location>
</feature>